<accession>A0A6M3LN01</accession>
<proteinExistence type="predicted"/>
<reference evidence="1" key="1">
    <citation type="submission" date="2020-03" db="EMBL/GenBank/DDBJ databases">
        <title>The deep terrestrial virosphere.</title>
        <authorList>
            <person name="Holmfeldt K."/>
            <person name="Nilsson E."/>
            <person name="Simone D."/>
            <person name="Lopez-Fernandez M."/>
            <person name="Wu X."/>
            <person name="de Brujin I."/>
            <person name="Lundin D."/>
            <person name="Andersson A."/>
            <person name="Bertilsson S."/>
            <person name="Dopson M."/>
        </authorList>
    </citation>
    <scope>NUCLEOTIDE SEQUENCE</scope>
    <source>
        <strain evidence="1">MM415B07727</strain>
    </source>
</reference>
<sequence length="95" mass="11155">MNKSDNNKVMIYKVTDHTGECTRHLVIGKEEAIQAHLIHYGLCGLNHEPTVEEEGPLERWKWDGVRREICWDKFCCQVAFEKVTIPERKPYVNQN</sequence>
<evidence type="ECO:0000313" key="1">
    <source>
        <dbReference type="EMBL" id="QJA96656.1"/>
    </source>
</evidence>
<organism evidence="1">
    <name type="scientific">viral metagenome</name>
    <dbReference type="NCBI Taxonomy" id="1070528"/>
    <lineage>
        <taxon>unclassified sequences</taxon>
        <taxon>metagenomes</taxon>
        <taxon>organismal metagenomes</taxon>
    </lineage>
</organism>
<dbReference type="EMBL" id="MT143421">
    <property type="protein sequence ID" value="QJA96656.1"/>
    <property type="molecule type" value="Genomic_DNA"/>
</dbReference>
<gene>
    <name evidence="1" type="ORF">MM415B07727_0007</name>
</gene>
<name>A0A6M3LN01_9ZZZZ</name>
<protein>
    <submittedName>
        <fullName evidence="1">Uncharacterized protein</fullName>
    </submittedName>
</protein>
<dbReference type="AlphaFoldDB" id="A0A6M3LN01"/>